<evidence type="ECO:0000256" key="2">
    <source>
        <dbReference type="ARBA" id="ARBA00022679"/>
    </source>
</evidence>
<reference evidence="4 5" key="1">
    <citation type="submission" date="2023-08" db="EMBL/GenBank/DDBJ databases">
        <title>Black Yeasts Isolated from many extreme environments.</title>
        <authorList>
            <person name="Coleine C."/>
            <person name="Stajich J.E."/>
            <person name="Selbmann L."/>
        </authorList>
    </citation>
    <scope>NUCLEOTIDE SEQUENCE [LARGE SCALE GENOMIC DNA]</scope>
    <source>
        <strain evidence="4 5">CCFEE 5935</strain>
    </source>
</reference>
<dbReference type="InterPro" id="IPR018357">
    <property type="entry name" value="Hexapep_transf_CS"/>
</dbReference>
<dbReference type="CDD" id="cd03357">
    <property type="entry name" value="LbH_MAT_GAT"/>
    <property type="match status" value="1"/>
</dbReference>
<gene>
    <name evidence="4" type="ORF">LTR77_001741</name>
</gene>
<keyword evidence="2" id="KW-0808">Transferase</keyword>
<dbReference type="PANTHER" id="PTHR23416:SF54">
    <property type="entry name" value="ACETYLTRANSFERASE, CYSE_LACA_LPXA_NODL FAMILY (AFU_ORTHOLOGUE AFUA_2G08430)-RELATED"/>
    <property type="match status" value="1"/>
</dbReference>
<evidence type="ECO:0000313" key="5">
    <source>
        <dbReference type="Proteomes" id="UP001337655"/>
    </source>
</evidence>
<feature type="domain" description="Maltose/galactoside acetyltransferase" evidence="3">
    <location>
        <begin position="7"/>
        <end position="61"/>
    </location>
</feature>
<dbReference type="SMART" id="SM01266">
    <property type="entry name" value="Mac"/>
    <property type="match status" value="1"/>
</dbReference>
<dbReference type="InterPro" id="IPR051159">
    <property type="entry name" value="Hexapeptide_acetyltransf"/>
</dbReference>
<dbReference type="AlphaFoldDB" id="A0AAV9PMD4"/>
<comment type="caution">
    <text evidence="4">The sequence shown here is derived from an EMBL/GenBank/DDBJ whole genome shotgun (WGS) entry which is preliminary data.</text>
</comment>
<dbReference type="InterPro" id="IPR001451">
    <property type="entry name" value="Hexapep"/>
</dbReference>
<dbReference type="Pfam" id="PF12464">
    <property type="entry name" value="Mac"/>
    <property type="match status" value="1"/>
</dbReference>
<accession>A0AAV9PMD4</accession>
<sequence>MATSENKQRQLRGDLYFAFTPEMVEGRRRCTLACQAFNNYSGVSRRERVRLWREIVGDTTPLPSPKATEIEDEALFSNEPWVEPPIRIDYGTNLVLGEGVFINFNATILDTCKVTIGARTLLASGGTAGPELGKEITIEEDCWLGGNVTVLPGITIGKGSTVGAASVVTKDVAPYTVVAGNPARFIRDVPRGTKEEFTSGAVEALARDEGNAWDYDPDEQHEPADV</sequence>
<keyword evidence="5" id="KW-1185">Reference proteome</keyword>
<protein>
    <recommendedName>
        <fullName evidence="3">Maltose/galactoside acetyltransferase domain-containing protein</fullName>
    </recommendedName>
</protein>
<dbReference type="Proteomes" id="UP001337655">
    <property type="component" value="Unassembled WGS sequence"/>
</dbReference>
<dbReference type="Pfam" id="PF14602">
    <property type="entry name" value="Hexapep_2"/>
    <property type="match status" value="1"/>
</dbReference>
<dbReference type="Gene3D" id="2.160.10.10">
    <property type="entry name" value="Hexapeptide repeat proteins"/>
    <property type="match status" value="1"/>
</dbReference>
<dbReference type="RefSeq" id="XP_064663328.1">
    <property type="nucleotide sequence ID" value="XM_064799001.1"/>
</dbReference>
<evidence type="ECO:0000259" key="3">
    <source>
        <dbReference type="SMART" id="SM01266"/>
    </source>
</evidence>
<dbReference type="EMBL" id="JAVRRT010000002">
    <property type="protein sequence ID" value="KAK5174659.1"/>
    <property type="molecule type" value="Genomic_DNA"/>
</dbReference>
<dbReference type="GO" id="GO:0008374">
    <property type="term" value="F:O-acyltransferase activity"/>
    <property type="evidence" value="ECO:0007669"/>
    <property type="project" value="TreeGrafter"/>
</dbReference>
<comment type="similarity">
    <text evidence="1">Belongs to the transferase hexapeptide repeat family.</text>
</comment>
<dbReference type="SUPFAM" id="SSF51161">
    <property type="entry name" value="Trimeric LpxA-like enzymes"/>
    <property type="match status" value="1"/>
</dbReference>
<dbReference type="GO" id="GO:0016407">
    <property type="term" value="F:acetyltransferase activity"/>
    <property type="evidence" value="ECO:0007669"/>
    <property type="project" value="InterPro"/>
</dbReference>
<evidence type="ECO:0000313" key="4">
    <source>
        <dbReference type="EMBL" id="KAK5174659.1"/>
    </source>
</evidence>
<dbReference type="PANTHER" id="PTHR23416">
    <property type="entry name" value="SIALIC ACID SYNTHASE-RELATED"/>
    <property type="match status" value="1"/>
</dbReference>
<dbReference type="PROSITE" id="PS00101">
    <property type="entry name" value="HEXAPEP_TRANSFERASES"/>
    <property type="match status" value="1"/>
</dbReference>
<dbReference type="GeneID" id="89923088"/>
<organism evidence="4 5">
    <name type="scientific">Saxophila tyrrhenica</name>
    <dbReference type="NCBI Taxonomy" id="1690608"/>
    <lineage>
        <taxon>Eukaryota</taxon>
        <taxon>Fungi</taxon>
        <taxon>Dikarya</taxon>
        <taxon>Ascomycota</taxon>
        <taxon>Pezizomycotina</taxon>
        <taxon>Dothideomycetes</taxon>
        <taxon>Dothideomycetidae</taxon>
        <taxon>Mycosphaerellales</taxon>
        <taxon>Extremaceae</taxon>
        <taxon>Saxophila</taxon>
    </lineage>
</organism>
<evidence type="ECO:0000256" key="1">
    <source>
        <dbReference type="ARBA" id="ARBA00007274"/>
    </source>
</evidence>
<proteinExistence type="inferred from homology"/>
<dbReference type="InterPro" id="IPR024688">
    <property type="entry name" value="Mac_dom"/>
</dbReference>
<dbReference type="InterPro" id="IPR011004">
    <property type="entry name" value="Trimer_LpxA-like_sf"/>
</dbReference>
<name>A0AAV9PMD4_9PEZI</name>